<proteinExistence type="inferred from homology"/>
<dbReference type="EMBL" id="JAARRL010000016">
    <property type="protein sequence ID" value="MBC1501077.1"/>
    <property type="molecule type" value="Genomic_DNA"/>
</dbReference>
<dbReference type="InterPro" id="IPR002477">
    <property type="entry name" value="Peptidoglycan-bd-like"/>
</dbReference>
<dbReference type="SUPFAM" id="SSF47090">
    <property type="entry name" value="PGBD-like"/>
    <property type="match status" value="1"/>
</dbReference>
<dbReference type="RefSeq" id="WP_185426342.1">
    <property type="nucleotide sequence ID" value="NZ_JAARRL010000016.1"/>
</dbReference>
<dbReference type="InterPro" id="IPR036365">
    <property type="entry name" value="PGBD-like_sf"/>
</dbReference>
<dbReference type="Gene3D" id="1.10.101.10">
    <property type="entry name" value="PGBD-like superfamily/PGBD"/>
    <property type="match status" value="1"/>
</dbReference>
<name>A0A841Z9D0_9LIST</name>
<organism evidence="6 7">
    <name type="scientific">Listeria weihenstephanensis</name>
    <dbReference type="NCBI Taxonomy" id="1006155"/>
    <lineage>
        <taxon>Bacteria</taxon>
        <taxon>Bacillati</taxon>
        <taxon>Bacillota</taxon>
        <taxon>Bacilli</taxon>
        <taxon>Bacillales</taxon>
        <taxon>Listeriaceae</taxon>
        <taxon>Listeria</taxon>
    </lineage>
</organism>
<dbReference type="Gene3D" id="3.90.1720.10">
    <property type="entry name" value="endopeptidase domain like (from Nostoc punctiforme)"/>
    <property type="match status" value="1"/>
</dbReference>
<evidence type="ECO:0000256" key="3">
    <source>
        <dbReference type="ARBA" id="ARBA00022801"/>
    </source>
</evidence>
<dbReference type="InterPro" id="IPR000064">
    <property type="entry name" value="NLP_P60_dom"/>
</dbReference>
<evidence type="ECO:0000256" key="4">
    <source>
        <dbReference type="ARBA" id="ARBA00022807"/>
    </source>
</evidence>
<comment type="caution">
    <text evidence="6">The sequence shown here is derived from an EMBL/GenBank/DDBJ whole genome shotgun (WGS) entry which is preliminary data.</text>
</comment>
<dbReference type="Proteomes" id="UP000564536">
    <property type="component" value="Unassembled WGS sequence"/>
</dbReference>
<keyword evidence="4" id="KW-0788">Thiol protease</keyword>
<keyword evidence="2" id="KW-0645">Protease</keyword>
<dbReference type="SUPFAM" id="SSF54001">
    <property type="entry name" value="Cysteine proteinases"/>
    <property type="match status" value="1"/>
</dbReference>
<reference evidence="6 7" key="1">
    <citation type="submission" date="2020-03" db="EMBL/GenBank/DDBJ databases">
        <title>Soil Listeria distribution.</title>
        <authorList>
            <person name="Liao J."/>
            <person name="Wiedmann M."/>
        </authorList>
    </citation>
    <scope>NUCLEOTIDE SEQUENCE [LARGE SCALE GENOMIC DNA]</scope>
    <source>
        <strain evidence="6 7">FSL L7-1523</strain>
    </source>
</reference>
<dbReference type="GO" id="GO:0006508">
    <property type="term" value="P:proteolysis"/>
    <property type="evidence" value="ECO:0007669"/>
    <property type="project" value="UniProtKB-KW"/>
</dbReference>
<keyword evidence="3" id="KW-0378">Hydrolase</keyword>
<comment type="similarity">
    <text evidence="1">Belongs to the peptidase C40 family.</text>
</comment>
<dbReference type="Pfam" id="PF01471">
    <property type="entry name" value="PG_binding_1"/>
    <property type="match status" value="1"/>
</dbReference>
<sequence>MKKILNSLIVSAILVGGYQLTAEIIQPTHAQAATMQTVQMGSNGEAVKTLQNALNARGYKLLADGSFGQLTKNAVINFQVKNGLYQDGVVGAKTWAALGYGSSSTTGQVGTQTQKIINYVNGKVGSSYPTGKCQAFVRESYEQAGIVSKTTAGSAKIAADMWSRSSSQSNIPIGACVYFQGTKANSYLGHVGIYVGNGDVVHATGGKVWKQSLSYMTQHGFPFRSWGYQAGVQPN</sequence>
<evidence type="ECO:0000259" key="5">
    <source>
        <dbReference type="PROSITE" id="PS51935"/>
    </source>
</evidence>
<evidence type="ECO:0000256" key="2">
    <source>
        <dbReference type="ARBA" id="ARBA00022670"/>
    </source>
</evidence>
<dbReference type="PROSITE" id="PS51935">
    <property type="entry name" value="NLPC_P60"/>
    <property type="match status" value="1"/>
</dbReference>
<evidence type="ECO:0000313" key="7">
    <source>
        <dbReference type="Proteomes" id="UP000564536"/>
    </source>
</evidence>
<dbReference type="InterPro" id="IPR038765">
    <property type="entry name" value="Papain-like_cys_pep_sf"/>
</dbReference>
<dbReference type="AlphaFoldDB" id="A0A841Z9D0"/>
<evidence type="ECO:0000256" key="1">
    <source>
        <dbReference type="ARBA" id="ARBA00007074"/>
    </source>
</evidence>
<protein>
    <recommendedName>
        <fullName evidence="5">NlpC/P60 domain-containing protein</fullName>
    </recommendedName>
</protein>
<dbReference type="InterPro" id="IPR036366">
    <property type="entry name" value="PGBDSf"/>
</dbReference>
<feature type="domain" description="NlpC/P60" evidence="5">
    <location>
        <begin position="99"/>
        <end position="235"/>
    </location>
</feature>
<gene>
    <name evidence="6" type="ORF">HB943_10725</name>
</gene>
<dbReference type="Pfam" id="PF00877">
    <property type="entry name" value="NLPC_P60"/>
    <property type="match status" value="1"/>
</dbReference>
<dbReference type="GO" id="GO:0008234">
    <property type="term" value="F:cysteine-type peptidase activity"/>
    <property type="evidence" value="ECO:0007669"/>
    <property type="project" value="UniProtKB-KW"/>
</dbReference>
<accession>A0A841Z9D0</accession>
<evidence type="ECO:0000313" key="6">
    <source>
        <dbReference type="EMBL" id="MBC1501077.1"/>
    </source>
</evidence>